<feature type="transmembrane region" description="Helical" evidence="1">
    <location>
        <begin position="188"/>
        <end position="211"/>
    </location>
</feature>
<accession>A0A2S9J069</accession>
<feature type="transmembrane region" description="Helical" evidence="1">
    <location>
        <begin position="57"/>
        <end position="75"/>
    </location>
</feature>
<keyword evidence="1" id="KW-1133">Transmembrane helix</keyword>
<evidence type="ECO:0000313" key="3">
    <source>
        <dbReference type="Proteomes" id="UP000239711"/>
    </source>
</evidence>
<comment type="caution">
    <text evidence="2">The sequence shown here is derived from an EMBL/GenBank/DDBJ whole genome shotgun (WGS) entry which is preliminary data.</text>
</comment>
<feature type="transmembrane region" description="Helical" evidence="1">
    <location>
        <begin position="96"/>
        <end position="113"/>
    </location>
</feature>
<feature type="transmembrane region" description="Helical" evidence="1">
    <location>
        <begin position="223"/>
        <end position="249"/>
    </location>
</feature>
<sequence length="264" mass="30373">MAANTCLLLYLHKNRGDLKFLKNSFRPFADSLIGFEYMVLSLPAFVLFAIHKDFLCMLTTAILVPIIVKVNFRFFDKKRLLQNISIVPNVAFELKSGIRSTIFASSLCVLIGTAFGANIIISVIAIFILTIIFATYNISCESRLMVEVFRLSPHQYLLYKIWRQTVFSLCCLAPINLTFMYFHGSYWYILLFVNAISLIVQTLSICFKYAMYIPNQTLRLNRFLLWGAIGCFFIVYFAPIPVALLVIYYNRAINNLNAYLYVKS</sequence>
<organism evidence="2 3">
    <name type="scientific">Sphingobacterium haloxyli</name>
    <dbReference type="NCBI Taxonomy" id="2100533"/>
    <lineage>
        <taxon>Bacteria</taxon>
        <taxon>Pseudomonadati</taxon>
        <taxon>Bacteroidota</taxon>
        <taxon>Sphingobacteriia</taxon>
        <taxon>Sphingobacteriales</taxon>
        <taxon>Sphingobacteriaceae</taxon>
        <taxon>Sphingobacterium</taxon>
    </lineage>
</organism>
<protein>
    <submittedName>
        <fullName evidence="2">Uncharacterized protein</fullName>
    </submittedName>
</protein>
<keyword evidence="1" id="KW-0812">Transmembrane</keyword>
<reference evidence="2 3" key="1">
    <citation type="submission" date="2018-02" db="EMBL/GenBank/DDBJ databases">
        <title>The draft genome of Sphingobacterium sp. 5JN-11.</title>
        <authorList>
            <person name="Liu L."/>
            <person name="Li L."/>
            <person name="Liang L."/>
            <person name="Zhang X."/>
            <person name="Wang T."/>
        </authorList>
    </citation>
    <scope>NUCLEOTIDE SEQUENCE [LARGE SCALE GENOMIC DNA]</scope>
    <source>
        <strain evidence="2 3">5JN-11</strain>
    </source>
</reference>
<name>A0A2S9J069_9SPHI</name>
<dbReference type="AlphaFoldDB" id="A0A2S9J069"/>
<feature type="transmembrane region" description="Helical" evidence="1">
    <location>
        <begin position="161"/>
        <end position="182"/>
    </location>
</feature>
<dbReference type="EMBL" id="PVBQ01000017">
    <property type="protein sequence ID" value="PRD46144.1"/>
    <property type="molecule type" value="Genomic_DNA"/>
</dbReference>
<evidence type="ECO:0000313" key="2">
    <source>
        <dbReference type="EMBL" id="PRD46144.1"/>
    </source>
</evidence>
<evidence type="ECO:0000256" key="1">
    <source>
        <dbReference type="SAM" id="Phobius"/>
    </source>
</evidence>
<proteinExistence type="predicted"/>
<feature type="transmembrane region" description="Helical" evidence="1">
    <location>
        <begin position="119"/>
        <end position="140"/>
    </location>
</feature>
<feature type="transmembrane region" description="Helical" evidence="1">
    <location>
        <begin position="32"/>
        <end position="51"/>
    </location>
</feature>
<keyword evidence="1" id="KW-0472">Membrane</keyword>
<keyword evidence="3" id="KW-1185">Reference proteome</keyword>
<gene>
    <name evidence="2" type="ORF">C5745_17130</name>
</gene>
<dbReference type="Proteomes" id="UP000239711">
    <property type="component" value="Unassembled WGS sequence"/>
</dbReference>